<dbReference type="Proteomes" id="UP000054805">
    <property type="component" value="Unassembled WGS sequence"/>
</dbReference>
<organism evidence="1 2">
    <name type="scientific">Trichinella pseudospiralis</name>
    <name type="common">Parasitic roundworm</name>
    <dbReference type="NCBI Taxonomy" id="6337"/>
    <lineage>
        <taxon>Eukaryota</taxon>
        <taxon>Metazoa</taxon>
        <taxon>Ecdysozoa</taxon>
        <taxon>Nematoda</taxon>
        <taxon>Enoplea</taxon>
        <taxon>Dorylaimia</taxon>
        <taxon>Trichinellida</taxon>
        <taxon>Trichinellidae</taxon>
        <taxon>Trichinella</taxon>
    </lineage>
</organism>
<dbReference type="EMBL" id="JYDS01000217">
    <property type="protein sequence ID" value="KRZ21112.1"/>
    <property type="molecule type" value="Genomic_DNA"/>
</dbReference>
<name>A0A0V1IEB4_TRIPS</name>
<comment type="caution">
    <text evidence="1">The sequence shown here is derived from an EMBL/GenBank/DDBJ whole genome shotgun (WGS) entry which is preliminary data.</text>
</comment>
<evidence type="ECO:0000313" key="2">
    <source>
        <dbReference type="Proteomes" id="UP000054805"/>
    </source>
</evidence>
<gene>
    <name evidence="1" type="ORF">T4B_3317</name>
</gene>
<proteinExistence type="predicted"/>
<sequence length="77" mass="8655">MSIMPSSDCHTLVAVTPNRLNRLWFAYFAQKAQKRFHLDKAKKKDSIMPVLCFQCAAVCLPGQLVQESSLLASEVSR</sequence>
<accession>A0A0V1IEB4</accession>
<evidence type="ECO:0000313" key="1">
    <source>
        <dbReference type="EMBL" id="KRZ21112.1"/>
    </source>
</evidence>
<keyword evidence="2" id="KW-1185">Reference proteome</keyword>
<protein>
    <submittedName>
        <fullName evidence="1">Uncharacterized protein</fullName>
    </submittedName>
</protein>
<dbReference type="AlphaFoldDB" id="A0A0V1IEB4"/>
<reference evidence="1 2" key="1">
    <citation type="submission" date="2015-01" db="EMBL/GenBank/DDBJ databases">
        <title>Evolution of Trichinella species and genotypes.</title>
        <authorList>
            <person name="Korhonen P.K."/>
            <person name="Edoardo P."/>
            <person name="Giuseppe L.R."/>
            <person name="Gasser R.B."/>
        </authorList>
    </citation>
    <scope>NUCLEOTIDE SEQUENCE [LARGE SCALE GENOMIC DNA]</scope>
    <source>
        <strain evidence="1">ISS588</strain>
    </source>
</reference>